<reference evidence="5" key="1">
    <citation type="submission" date="2023-03" db="EMBL/GenBank/DDBJ databases">
        <authorList>
            <person name="Julca I."/>
        </authorList>
    </citation>
    <scope>NUCLEOTIDE SEQUENCE</scope>
</reference>
<feature type="domain" description="Thioesterase" evidence="3">
    <location>
        <begin position="59"/>
        <end position="133"/>
    </location>
</feature>
<dbReference type="NCBIfam" id="TIGR00369">
    <property type="entry name" value="unchar_dom_1"/>
    <property type="match status" value="1"/>
</dbReference>
<dbReference type="Pfam" id="PF10551">
    <property type="entry name" value="MULE"/>
    <property type="match status" value="1"/>
</dbReference>
<evidence type="ECO:0000313" key="5">
    <source>
        <dbReference type="EMBL" id="CAI9112715.1"/>
    </source>
</evidence>
<evidence type="ECO:0000313" key="6">
    <source>
        <dbReference type="Proteomes" id="UP001161247"/>
    </source>
</evidence>
<dbReference type="InterPro" id="IPR029069">
    <property type="entry name" value="HotDog_dom_sf"/>
</dbReference>
<keyword evidence="1" id="KW-0378">Hydrolase</keyword>
<evidence type="ECO:0000259" key="4">
    <source>
        <dbReference type="Pfam" id="PF10551"/>
    </source>
</evidence>
<dbReference type="Proteomes" id="UP001161247">
    <property type="component" value="Chromosome 7"/>
</dbReference>
<dbReference type="InterPro" id="IPR006683">
    <property type="entry name" value="Thioestr_dom"/>
</dbReference>
<dbReference type="Pfam" id="PF03061">
    <property type="entry name" value="4HBT"/>
    <property type="match status" value="1"/>
</dbReference>
<feature type="compositionally biased region" description="Polar residues" evidence="2">
    <location>
        <begin position="566"/>
        <end position="577"/>
    </location>
</feature>
<evidence type="ECO:0000256" key="1">
    <source>
        <dbReference type="ARBA" id="ARBA00022801"/>
    </source>
</evidence>
<proteinExistence type="predicted"/>
<dbReference type="CDD" id="cd03443">
    <property type="entry name" value="PaaI_thioesterase"/>
    <property type="match status" value="1"/>
</dbReference>
<sequence>MASPPLSTPSLPSPPPPVDISKIDFLDPPLRAFGFVIDLISPEKVSGRFQVTPKCCQPFGALHGGLSAMIAEEIGSYGAYLASGKRGSAGIQLNINHLKSAQVGDLVLAEATPVNAGRTIQVWEVNFYKVDPKNSENDLSAMDVVGKVLEVAEQHKYIIFTECDEETQSYHWALWQLRNLYGEDLHPSVIVTDREPGLMRPLDDVFPSSHHLLCTWDVYRDVERNVKRILNGNAHVAKSFAYNAFKAVIEAANREVYEEEVQFLEHNWSQFQPVLEYVRKTWLVVAHKFVHAWTNTYLHFGNTTICRVESAHKLLKEWLGIPNASFETVWHRVHMLLETQLTQIREKLQESRQKIGRQHNKYPFYQLRCNVSHYCLDLLNNELERMQQLGDDVYWECNHYLKQTHSLPCAFILKRIMEANEILTPKYLRQFWSTLDIGEVTEKDGSDDVSPHRLLFRQLVKELDVAEEPIQREITRLMYNKLHPGQAGLNELRVGKRGKGRPKKRGISKKKQDKPNVWAYRDGNQGGTNTSGSSKAGTSQGTLGKGGTNTHSSSRGHTSGAEDQSRGTWTGQGETNTSSSSRGHRSGSEPHVGDRLFQFRHKNEIPQLLHNHVQSYLDVEADGNCGFRVFASCMLGGQDNQILCRQICYDEVINNPGLYGNLYGYEASLILVGKITCKPRAYTVDWYLRRSLDVDRGLLSPCYIFQCCCALLQNQRC</sequence>
<evidence type="ECO:0000256" key="2">
    <source>
        <dbReference type="SAM" id="MobiDB-lite"/>
    </source>
</evidence>
<feature type="compositionally biased region" description="Polar residues" evidence="2">
    <location>
        <begin position="535"/>
        <end position="557"/>
    </location>
</feature>
<dbReference type="GO" id="GO:0042372">
    <property type="term" value="P:phylloquinone biosynthetic process"/>
    <property type="evidence" value="ECO:0007669"/>
    <property type="project" value="TreeGrafter"/>
</dbReference>
<feature type="domain" description="MULE transposase" evidence="4">
    <location>
        <begin position="164"/>
        <end position="219"/>
    </location>
</feature>
<feature type="region of interest" description="Disordered" evidence="2">
    <location>
        <begin position="488"/>
        <end position="592"/>
    </location>
</feature>
<dbReference type="EMBL" id="OX459124">
    <property type="protein sequence ID" value="CAI9112715.1"/>
    <property type="molecule type" value="Genomic_DNA"/>
</dbReference>
<name>A0AAV1DXY4_OLDCO</name>
<protein>
    <submittedName>
        <fullName evidence="5">OLC1v1013193C1</fullName>
    </submittedName>
</protein>
<keyword evidence="6" id="KW-1185">Reference proteome</keyword>
<dbReference type="PANTHER" id="PTHR43240">
    <property type="entry name" value="1,4-DIHYDROXY-2-NAPHTHOYL-COA THIOESTERASE 1"/>
    <property type="match status" value="1"/>
</dbReference>
<dbReference type="Gene3D" id="3.10.129.10">
    <property type="entry name" value="Hotdog Thioesterase"/>
    <property type="match status" value="1"/>
</dbReference>
<dbReference type="InterPro" id="IPR003736">
    <property type="entry name" value="PAAI_dom"/>
</dbReference>
<dbReference type="GO" id="GO:0005777">
    <property type="term" value="C:peroxisome"/>
    <property type="evidence" value="ECO:0007669"/>
    <property type="project" value="TreeGrafter"/>
</dbReference>
<organism evidence="5 6">
    <name type="scientific">Oldenlandia corymbosa var. corymbosa</name>
    <dbReference type="NCBI Taxonomy" id="529605"/>
    <lineage>
        <taxon>Eukaryota</taxon>
        <taxon>Viridiplantae</taxon>
        <taxon>Streptophyta</taxon>
        <taxon>Embryophyta</taxon>
        <taxon>Tracheophyta</taxon>
        <taxon>Spermatophyta</taxon>
        <taxon>Magnoliopsida</taxon>
        <taxon>eudicotyledons</taxon>
        <taxon>Gunneridae</taxon>
        <taxon>Pentapetalae</taxon>
        <taxon>asterids</taxon>
        <taxon>lamiids</taxon>
        <taxon>Gentianales</taxon>
        <taxon>Rubiaceae</taxon>
        <taxon>Rubioideae</taxon>
        <taxon>Spermacoceae</taxon>
        <taxon>Hedyotis-Oldenlandia complex</taxon>
        <taxon>Oldenlandia</taxon>
    </lineage>
</organism>
<feature type="compositionally biased region" description="Basic residues" evidence="2">
    <location>
        <begin position="495"/>
        <end position="512"/>
    </location>
</feature>
<gene>
    <name evidence="5" type="ORF">OLC1_LOCUS19848</name>
</gene>
<dbReference type="PANTHER" id="PTHR43240:SF5">
    <property type="entry name" value="1,4-DIHYDROXY-2-NAPHTHOYL-COA THIOESTERASE 1"/>
    <property type="match status" value="1"/>
</dbReference>
<dbReference type="AlphaFoldDB" id="A0AAV1DXY4"/>
<dbReference type="SUPFAM" id="SSF54637">
    <property type="entry name" value="Thioesterase/thiol ester dehydrase-isomerase"/>
    <property type="match status" value="1"/>
</dbReference>
<dbReference type="GO" id="GO:0061522">
    <property type="term" value="F:1,4-dihydroxy-2-naphthoyl-CoA thioesterase activity"/>
    <property type="evidence" value="ECO:0007669"/>
    <property type="project" value="TreeGrafter"/>
</dbReference>
<evidence type="ECO:0000259" key="3">
    <source>
        <dbReference type="Pfam" id="PF03061"/>
    </source>
</evidence>
<accession>A0AAV1DXY4</accession>
<dbReference type="InterPro" id="IPR018289">
    <property type="entry name" value="MULE_transposase_dom"/>
</dbReference>